<evidence type="ECO:0000313" key="2">
    <source>
        <dbReference type="Proteomes" id="UP000759529"/>
    </source>
</evidence>
<dbReference type="Proteomes" id="UP000759529">
    <property type="component" value="Unassembled WGS sequence"/>
</dbReference>
<comment type="caution">
    <text evidence="1">The sequence shown here is derived from an EMBL/GenBank/DDBJ whole genome shotgun (WGS) entry which is preliminary data.</text>
</comment>
<accession>A0ABS2CWR7</accession>
<dbReference type="RefSeq" id="WP_187657608.1">
    <property type="nucleotide sequence ID" value="NZ_JACSOD020000478.1"/>
</dbReference>
<gene>
    <name evidence="1" type="ORF">H9X54_008820</name>
</gene>
<evidence type="ECO:0000313" key="1">
    <source>
        <dbReference type="EMBL" id="MBM6499399.1"/>
    </source>
</evidence>
<organism evidence="1 2">
    <name type="scientific">Flavobacterium macrobrachii</name>
    <dbReference type="NCBI Taxonomy" id="591204"/>
    <lineage>
        <taxon>Bacteria</taxon>
        <taxon>Pseudomonadati</taxon>
        <taxon>Bacteroidota</taxon>
        <taxon>Flavobacteriia</taxon>
        <taxon>Flavobacteriales</taxon>
        <taxon>Flavobacteriaceae</taxon>
        <taxon>Flavobacterium</taxon>
    </lineage>
</organism>
<keyword evidence="2" id="KW-1185">Reference proteome</keyword>
<sequence>MTPLQKISDWFLNLDYDIQNELLCLCHLFHYENEIAKEYDDEKRVKNFVSYLNVDTKDTSEIVTRTLFATQLFDFAFIGRNTEAGWDKSLDNNLDVKNSLIEKGINSSFIDDILSDWQHRKYLWINLSKSWEEMKTDHLTIEKVNEWYLYSILNK</sequence>
<dbReference type="EMBL" id="JACSOD020000478">
    <property type="protein sequence ID" value="MBM6499399.1"/>
    <property type="molecule type" value="Genomic_DNA"/>
</dbReference>
<proteinExistence type="predicted"/>
<protein>
    <submittedName>
        <fullName evidence="1">Uncharacterized protein</fullName>
    </submittedName>
</protein>
<reference evidence="1 2" key="1">
    <citation type="submission" date="2021-02" db="EMBL/GenBank/DDBJ databases">
        <authorList>
            <person name="Jung H.S."/>
            <person name="Chun B.H."/>
            <person name="Jeon C.O."/>
        </authorList>
    </citation>
    <scope>NUCLEOTIDE SEQUENCE [LARGE SCALE GENOMIC DNA]</scope>
    <source>
        <strain evidence="1 2">LMG 25203</strain>
    </source>
</reference>
<name>A0ABS2CWR7_9FLAO</name>